<evidence type="ECO:0000256" key="1">
    <source>
        <dbReference type="SAM" id="MobiDB-lite"/>
    </source>
</evidence>
<dbReference type="EMBL" id="QURH01000269">
    <property type="protein sequence ID" value="RFU40646.1"/>
    <property type="molecule type" value="Genomic_DNA"/>
</dbReference>
<evidence type="ECO:0000259" key="2">
    <source>
        <dbReference type="Pfam" id="PF01636"/>
    </source>
</evidence>
<evidence type="ECO:0000313" key="4">
    <source>
        <dbReference type="Proteomes" id="UP000261811"/>
    </source>
</evidence>
<organism evidence="3 4">
    <name type="scientific">Actinomadura logoneensis</name>
    <dbReference type="NCBI Taxonomy" id="2293572"/>
    <lineage>
        <taxon>Bacteria</taxon>
        <taxon>Bacillati</taxon>
        <taxon>Actinomycetota</taxon>
        <taxon>Actinomycetes</taxon>
        <taxon>Streptosporangiales</taxon>
        <taxon>Thermomonosporaceae</taxon>
        <taxon>Actinomadura</taxon>
    </lineage>
</organism>
<comment type="caution">
    <text evidence="3">The sequence shown here is derived from an EMBL/GenBank/DDBJ whole genome shotgun (WGS) entry which is preliminary data.</text>
</comment>
<dbReference type="SUPFAM" id="SSF56112">
    <property type="entry name" value="Protein kinase-like (PK-like)"/>
    <property type="match status" value="1"/>
</dbReference>
<dbReference type="Gene3D" id="1.10.510.10">
    <property type="entry name" value="Transferase(Phosphotransferase) domain 1"/>
    <property type="match status" value="1"/>
</dbReference>
<name>A0A372JLF5_9ACTN</name>
<feature type="domain" description="Aminoglycoside phosphotransferase" evidence="2">
    <location>
        <begin position="209"/>
        <end position="268"/>
    </location>
</feature>
<dbReference type="AlphaFoldDB" id="A0A372JLF5"/>
<dbReference type="Proteomes" id="UP000261811">
    <property type="component" value="Unassembled WGS sequence"/>
</dbReference>
<dbReference type="InterPro" id="IPR011009">
    <property type="entry name" value="Kinase-like_dom_sf"/>
</dbReference>
<dbReference type="Pfam" id="PF01636">
    <property type="entry name" value="APH"/>
    <property type="match status" value="1"/>
</dbReference>
<gene>
    <name evidence="3" type="ORF">DZF91_15935</name>
</gene>
<protein>
    <recommendedName>
        <fullName evidence="2">Aminoglycoside phosphotransferase domain-containing protein</fullName>
    </recommendedName>
</protein>
<dbReference type="InterPro" id="IPR002575">
    <property type="entry name" value="Aminoglycoside_PTrfase"/>
</dbReference>
<keyword evidence="4" id="KW-1185">Reference proteome</keyword>
<feature type="region of interest" description="Disordered" evidence="1">
    <location>
        <begin position="200"/>
        <end position="223"/>
    </location>
</feature>
<reference evidence="3 4" key="1">
    <citation type="submission" date="2018-08" db="EMBL/GenBank/DDBJ databases">
        <title>Actinomadura jelena sp. nov., a novel Actinomycete isolated from soil in Chad.</title>
        <authorList>
            <person name="Shi L."/>
        </authorList>
    </citation>
    <scope>NUCLEOTIDE SEQUENCE [LARGE SCALE GENOMIC DNA]</scope>
    <source>
        <strain evidence="3 4">NEAU-G17</strain>
    </source>
</reference>
<evidence type="ECO:0000313" key="3">
    <source>
        <dbReference type="EMBL" id="RFU40646.1"/>
    </source>
</evidence>
<sequence length="319" mass="33370">MTAADAASPRGAFVPAPGAGNVLIPTSSRRAALAGVSLLTKSKPAAVAAQWALYGAVAVAGPRLLPGPRTVWEAPGGPALWRDVADGVGGFDGVAVYRRPQASRAGVAAVLLRGGRPVGFLKVRPDADELDREERALRAFANGCSPAFRVPVVLGRGAAAGGHWMVIEAMPPRPARPARRPDLAGVVEAVQEALAPVLPRERATEETAEDVGDESGRTPDAVPGHWLPMHGDLTAWNLRVCGRGLPWLIDWEDAAWAPPHADLVYYRATASAALGAPLGTLPPDVSEAAAFWAGRVARRSGGDHDAALNKRLLDILRTL</sequence>
<proteinExistence type="predicted"/>
<accession>A0A372JLF5</accession>